<reference evidence="1" key="1">
    <citation type="submission" date="2022-04" db="EMBL/GenBank/DDBJ databases">
        <title>A functionally conserved STORR gene fusion in Papaver species that diverged 16.8 million years ago.</title>
        <authorList>
            <person name="Catania T."/>
        </authorList>
    </citation>
    <scope>NUCLEOTIDE SEQUENCE</scope>
    <source>
        <strain evidence="1">S-188037</strain>
    </source>
</reference>
<feature type="non-terminal residue" evidence="1">
    <location>
        <position position="1"/>
    </location>
</feature>
<evidence type="ECO:0000313" key="1">
    <source>
        <dbReference type="EMBL" id="KAI3904546.1"/>
    </source>
</evidence>
<dbReference type="AlphaFoldDB" id="A0AAD4XDN1"/>
<protein>
    <submittedName>
        <fullName evidence="1">Uncharacterized protein</fullName>
    </submittedName>
</protein>
<dbReference type="EMBL" id="JAJJMB010011095">
    <property type="protein sequence ID" value="KAI3904546.1"/>
    <property type="molecule type" value="Genomic_DNA"/>
</dbReference>
<evidence type="ECO:0000313" key="2">
    <source>
        <dbReference type="Proteomes" id="UP001202328"/>
    </source>
</evidence>
<accession>A0AAD4XDN1</accession>
<name>A0AAD4XDN1_9MAGN</name>
<organism evidence="1 2">
    <name type="scientific">Papaver atlanticum</name>
    <dbReference type="NCBI Taxonomy" id="357466"/>
    <lineage>
        <taxon>Eukaryota</taxon>
        <taxon>Viridiplantae</taxon>
        <taxon>Streptophyta</taxon>
        <taxon>Embryophyta</taxon>
        <taxon>Tracheophyta</taxon>
        <taxon>Spermatophyta</taxon>
        <taxon>Magnoliopsida</taxon>
        <taxon>Ranunculales</taxon>
        <taxon>Papaveraceae</taxon>
        <taxon>Papaveroideae</taxon>
        <taxon>Papaver</taxon>
    </lineage>
</organism>
<keyword evidence="2" id="KW-1185">Reference proteome</keyword>
<proteinExistence type="predicted"/>
<gene>
    <name evidence="1" type="ORF">MKW98_014726</name>
</gene>
<comment type="caution">
    <text evidence="1">The sequence shown here is derived from an EMBL/GenBank/DDBJ whole genome shotgun (WGS) entry which is preliminary data.</text>
</comment>
<sequence>NRIEVSNIKKKKPLLLWKSCQGICFVLKHSPAMGRPLLVRVLPANTVPATKLFTLSRGNRDTKSNCSDAQTVHSPPDFYLKGL</sequence>
<dbReference type="Proteomes" id="UP001202328">
    <property type="component" value="Unassembled WGS sequence"/>
</dbReference>